<feature type="binding site" evidence="6">
    <location>
        <position position="91"/>
    </location>
    <ligand>
        <name>Fe cation</name>
        <dbReference type="ChEBI" id="CHEBI:24875"/>
        <label>2</label>
    </ligand>
</feature>
<accession>A0A9X1X0D1</accession>
<feature type="domain" description="Calcineurin-like phosphoesterase" evidence="8">
    <location>
        <begin position="52"/>
        <end position="253"/>
    </location>
</feature>
<keyword evidence="6" id="KW-0479">Metal-binding</keyword>
<keyword evidence="5 6" id="KW-0408">Iron</keyword>
<feature type="binding site" evidence="6">
    <location>
        <position position="91"/>
    </location>
    <ligand>
        <name>Fe cation</name>
        <dbReference type="ChEBI" id="CHEBI:24875"/>
        <label>1</label>
    </ligand>
</feature>
<keyword evidence="10" id="KW-1185">Reference proteome</keyword>
<reference evidence="9" key="1">
    <citation type="submission" date="2022-04" db="EMBL/GenBank/DDBJ databases">
        <title>Mucilaginibacter sp. RS28 isolated from freshwater.</title>
        <authorList>
            <person name="Ko S.-R."/>
        </authorList>
    </citation>
    <scope>NUCLEOTIDE SEQUENCE</scope>
    <source>
        <strain evidence="9">RS28</strain>
    </source>
</reference>
<dbReference type="EC" id="3.1.3.2" evidence="2 5"/>
<comment type="cofactor">
    <cofactor evidence="6">
        <name>Fe cation</name>
        <dbReference type="ChEBI" id="CHEBI:24875"/>
    </cofactor>
    <text evidence="6">Binds 2 iron ions per subunit.</text>
</comment>
<feature type="binding site" evidence="6">
    <location>
        <position position="250"/>
    </location>
    <ligand>
        <name>Fe cation</name>
        <dbReference type="ChEBI" id="CHEBI:24875"/>
        <label>2</label>
    </ligand>
</feature>
<name>A0A9X1X0D1_9SPHI</name>
<feature type="signal peptide" evidence="7">
    <location>
        <begin position="1"/>
        <end position="27"/>
    </location>
</feature>
<dbReference type="PANTHER" id="PTHR10161:SF14">
    <property type="entry name" value="TARTRATE-RESISTANT ACID PHOSPHATASE TYPE 5"/>
    <property type="match status" value="1"/>
</dbReference>
<dbReference type="GO" id="GO:0003993">
    <property type="term" value="F:acid phosphatase activity"/>
    <property type="evidence" value="ECO:0007669"/>
    <property type="project" value="UniProtKB-UniRule"/>
</dbReference>
<comment type="catalytic activity">
    <reaction evidence="1 5">
        <text>a phosphate monoester + H2O = an alcohol + phosphate</text>
        <dbReference type="Rhea" id="RHEA:15017"/>
        <dbReference type="ChEBI" id="CHEBI:15377"/>
        <dbReference type="ChEBI" id="CHEBI:30879"/>
        <dbReference type="ChEBI" id="CHEBI:43474"/>
        <dbReference type="ChEBI" id="CHEBI:67140"/>
        <dbReference type="EC" id="3.1.3.2"/>
    </reaction>
</comment>
<dbReference type="InterPro" id="IPR029052">
    <property type="entry name" value="Metallo-depent_PP-like"/>
</dbReference>
<organism evidence="9 10">
    <name type="scientific">Mucilaginibacter straminoryzae</name>
    <dbReference type="NCBI Taxonomy" id="2932774"/>
    <lineage>
        <taxon>Bacteria</taxon>
        <taxon>Pseudomonadati</taxon>
        <taxon>Bacteroidota</taxon>
        <taxon>Sphingobacteriia</taxon>
        <taxon>Sphingobacteriales</taxon>
        <taxon>Sphingobacteriaceae</taxon>
        <taxon>Mucilaginibacter</taxon>
    </lineage>
</organism>
<keyword evidence="3 7" id="KW-0732">Signal</keyword>
<feature type="chain" id="PRO_5040846426" description="acid phosphatase" evidence="7">
    <location>
        <begin position="28"/>
        <end position="322"/>
    </location>
</feature>
<dbReference type="SUPFAM" id="SSF56300">
    <property type="entry name" value="Metallo-dependent phosphatases"/>
    <property type="match status" value="1"/>
</dbReference>
<dbReference type="InterPro" id="IPR024927">
    <property type="entry name" value="Acid_PPase"/>
</dbReference>
<evidence type="ECO:0000259" key="8">
    <source>
        <dbReference type="Pfam" id="PF00149"/>
    </source>
</evidence>
<evidence type="ECO:0000256" key="5">
    <source>
        <dbReference type="PIRNR" id="PIRNR000898"/>
    </source>
</evidence>
<evidence type="ECO:0000256" key="1">
    <source>
        <dbReference type="ARBA" id="ARBA00000032"/>
    </source>
</evidence>
<gene>
    <name evidence="9" type="ORF">MUY27_03910</name>
</gene>
<evidence type="ECO:0000256" key="6">
    <source>
        <dbReference type="PIRSR" id="PIRSR000898-1"/>
    </source>
</evidence>
<feature type="binding site" evidence="6">
    <location>
        <position position="129"/>
    </location>
    <ligand>
        <name>Fe cation</name>
        <dbReference type="ChEBI" id="CHEBI:24875"/>
        <label>2</label>
    </ligand>
</feature>
<evidence type="ECO:0000256" key="4">
    <source>
        <dbReference type="ARBA" id="ARBA00022801"/>
    </source>
</evidence>
<sequence length="322" mass="36634">MKRRDFVKSTAVTALSASLIAPLTSLAEDKVTNLSSDDVSPRAALADDFSLHFLAIGDWGRSGEYKQIETGRQMGEWAKTHPNNFVISVGDNFYPNGVISEQDPQFRSTFEDIYTAHSLHCDWHVILGNHDWHGDPDAQVRYSKVSRRWNMPARYYKKEFKLNQGKALFVMIDTDPMLFDAKNEYSEKQIAWINETLSNAGSDIKWKIVVGHHPTYTVGPRISNYDTLTIRKRLTETFEKHKVDIYLSGHDHSLQHLKPEGHTHMFISGAGSELTQVSSGIPYSKFQASENGFMYFSMNDNRINVKAISYNGAVLYETELSR</sequence>
<dbReference type="InterPro" id="IPR004843">
    <property type="entry name" value="Calcineurin-like_PHP"/>
</dbReference>
<evidence type="ECO:0000313" key="9">
    <source>
        <dbReference type="EMBL" id="MCJ8208839.1"/>
    </source>
</evidence>
<evidence type="ECO:0000256" key="3">
    <source>
        <dbReference type="ARBA" id="ARBA00022729"/>
    </source>
</evidence>
<dbReference type="GO" id="GO:0046872">
    <property type="term" value="F:metal ion binding"/>
    <property type="evidence" value="ECO:0007669"/>
    <property type="project" value="UniProtKB-KW"/>
</dbReference>
<dbReference type="RefSeq" id="WP_245128675.1">
    <property type="nucleotide sequence ID" value="NZ_JALJEJ010000002.1"/>
</dbReference>
<feature type="binding site" evidence="6">
    <location>
        <position position="252"/>
    </location>
    <ligand>
        <name>Fe cation</name>
        <dbReference type="ChEBI" id="CHEBI:24875"/>
        <label>1</label>
    </ligand>
</feature>
<dbReference type="Gene3D" id="3.60.21.10">
    <property type="match status" value="1"/>
</dbReference>
<dbReference type="Proteomes" id="UP001139450">
    <property type="component" value="Unassembled WGS sequence"/>
</dbReference>
<dbReference type="EMBL" id="JALJEJ010000002">
    <property type="protein sequence ID" value="MCJ8208839.1"/>
    <property type="molecule type" value="Genomic_DNA"/>
</dbReference>
<proteinExistence type="predicted"/>
<protein>
    <recommendedName>
        <fullName evidence="2 5">acid phosphatase</fullName>
        <ecNumber evidence="2 5">3.1.3.2</ecNumber>
    </recommendedName>
</protein>
<dbReference type="InterPro" id="IPR051558">
    <property type="entry name" value="Metallophosphoesterase_PAP"/>
</dbReference>
<comment type="caution">
    <text evidence="9">The sequence shown here is derived from an EMBL/GenBank/DDBJ whole genome shotgun (WGS) entry which is preliminary data.</text>
</comment>
<dbReference type="PANTHER" id="PTHR10161">
    <property type="entry name" value="TARTRATE-RESISTANT ACID PHOSPHATASE TYPE 5"/>
    <property type="match status" value="1"/>
</dbReference>
<evidence type="ECO:0000313" key="10">
    <source>
        <dbReference type="Proteomes" id="UP001139450"/>
    </source>
</evidence>
<dbReference type="CDD" id="cd07378">
    <property type="entry name" value="MPP_ACP5"/>
    <property type="match status" value="1"/>
</dbReference>
<dbReference type="PIRSF" id="PIRSF000898">
    <property type="entry name" value="Acid_Ptase_5"/>
    <property type="match status" value="1"/>
</dbReference>
<feature type="binding site" evidence="6">
    <location>
        <position position="94"/>
    </location>
    <ligand>
        <name>Fe cation</name>
        <dbReference type="ChEBI" id="CHEBI:24875"/>
        <label>1</label>
    </ligand>
</feature>
<evidence type="ECO:0000256" key="2">
    <source>
        <dbReference type="ARBA" id="ARBA00012646"/>
    </source>
</evidence>
<dbReference type="AlphaFoldDB" id="A0A9X1X0D1"/>
<feature type="binding site" evidence="6">
    <location>
        <position position="212"/>
    </location>
    <ligand>
        <name>Fe cation</name>
        <dbReference type="ChEBI" id="CHEBI:24875"/>
        <label>2</label>
    </ligand>
</feature>
<dbReference type="Pfam" id="PF00149">
    <property type="entry name" value="Metallophos"/>
    <property type="match status" value="1"/>
</dbReference>
<feature type="binding site" evidence="6">
    <location>
        <position position="58"/>
    </location>
    <ligand>
        <name>Fe cation</name>
        <dbReference type="ChEBI" id="CHEBI:24875"/>
        <label>1</label>
    </ligand>
</feature>
<evidence type="ECO:0000256" key="7">
    <source>
        <dbReference type="SAM" id="SignalP"/>
    </source>
</evidence>
<keyword evidence="4 5" id="KW-0378">Hydrolase</keyword>